<dbReference type="Gene3D" id="2.130.10.10">
    <property type="entry name" value="YVTN repeat-like/Quinoprotein amine dehydrogenase"/>
    <property type="match status" value="1"/>
</dbReference>
<organism evidence="3 4">
    <name type="scientific">Tupaia chinensis</name>
    <name type="common">Chinese tree shrew</name>
    <name type="synonym">Tupaia belangeri chinensis</name>
    <dbReference type="NCBI Taxonomy" id="246437"/>
    <lineage>
        <taxon>Eukaryota</taxon>
        <taxon>Metazoa</taxon>
        <taxon>Chordata</taxon>
        <taxon>Craniata</taxon>
        <taxon>Vertebrata</taxon>
        <taxon>Euteleostomi</taxon>
        <taxon>Mammalia</taxon>
        <taxon>Eutheria</taxon>
        <taxon>Euarchontoglires</taxon>
        <taxon>Scandentia</taxon>
        <taxon>Tupaiidae</taxon>
        <taxon>Tupaia</taxon>
    </lineage>
</organism>
<evidence type="ECO:0000259" key="2">
    <source>
        <dbReference type="Pfam" id="PF01403"/>
    </source>
</evidence>
<reference evidence="4" key="2">
    <citation type="journal article" date="2013" name="Nat. Commun.">
        <title>Genome of the Chinese tree shrew.</title>
        <authorList>
            <person name="Fan Y."/>
            <person name="Huang Z.Y."/>
            <person name="Cao C.C."/>
            <person name="Chen C.S."/>
            <person name="Chen Y.X."/>
            <person name="Fan D.D."/>
            <person name="He J."/>
            <person name="Hou H.L."/>
            <person name="Hu L."/>
            <person name="Hu X.T."/>
            <person name="Jiang X.T."/>
            <person name="Lai R."/>
            <person name="Lang Y.S."/>
            <person name="Liang B."/>
            <person name="Liao S.G."/>
            <person name="Mu D."/>
            <person name="Ma Y.Y."/>
            <person name="Niu Y.Y."/>
            <person name="Sun X.Q."/>
            <person name="Xia J.Q."/>
            <person name="Xiao J."/>
            <person name="Xiong Z.Q."/>
            <person name="Xu L."/>
            <person name="Yang L."/>
            <person name="Zhang Y."/>
            <person name="Zhao W."/>
            <person name="Zhao X.D."/>
            <person name="Zheng Y.T."/>
            <person name="Zhou J.M."/>
            <person name="Zhu Y.B."/>
            <person name="Zhang G.J."/>
            <person name="Wang J."/>
            <person name="Yao Y.G."/>
        </authorList>
    </citation>
    <scope>NUCLEOTIDE SEQUENCE [LARGE SCALE GENOMIC DNA]</scope>
</reference>
<proteinExistence type="predicted"/>
<dbReference type="STRING" id="246437.L9L523"/>
<dbReference type="Pfam" id="PF01403">
    <property type="entry name" value="Sema"/>
    <property type="match status" value="1"/>
</dbReference>
<dbReference type="InterPro" id="IPR036352">
    <property type="entry name" value="Semap_dom_sf"/>
</dbReference>
<dbReference type="Proteomes" id="UP000011518">
    <property type="component" value="Unassembled WGS sequence"/>
</dbReference>
<dbReference type="AlphaFoldDB" id="L9L523"/>
<keyword evidence="4" id="KW-1185">Reference proteome</keyword>
<evidence type="ECO:0000313" key="4">
    <source>
        <dbReference type="Proteomes" id="UP000011518"/>
    </source>
</evidence>
<dbReference type="InterPro" id="IPR015943">
    <property type="entry name" value="WD40/YVTN_repeat-like_dom_sf"/>
</dbReference>
<gene>
    <name evidence="3" type="ORF">TREES_T100020304</name>
</gene>
<name>L9L523_TUPCH</name>
<accession>L9L523</accession>
<dbReference type="SUPFAM" id="SSF101912">
    <property type="entry name" value="Sema domain"/>
    <property type="match status" value="1"/>
</dbReference>
<reference evidence="4" key="1">
    <citation type="submission" date="2012-07" db="EMBL/GenBank/DDBJ databases">
        <title>Genome of the Chinese tree shrew, a rising model animal genetically related to primates.</title>
        <authorList>
            <person name="Zhang G."/>
            <person name="Fan Y."/>
            <person name="Yao Y."/>
            <person name="Huang Z."/>
        </authorList>
    </citation>
    <scope>NUCLEOTIDE SEQUENCE [LARGE SCALE GENOMIC DNA]</scope>
</reference>
<sequence length="140" mass="15216">MGCAVVRHAEAFLAQGFPSSLLRGAGAPGCGGGRFRTELACLPSQCGTVDQGLYVNLTERNLQDAQKFLLMHDVVQPVSTAPSFLEDDSRFSHVVVDVVQGRDALVHIIYLATANDLLTFQFPNYWYGDLAFDIFSVTCG</sequence>
<dbReference type="InterPro" id="IPR001627">
    <property type="entry name" value="Semap_dom"/>
</dbReference>
<dbReference type="EMBL" id="KB320505">
    <property type="protein sequence ID" value="ELW70161.1"/>
    <property type="molecule type" value="Genomic_DNA"/>
</dbReference>
<keyword evidence="1" id="KW-0325">Glycoprotein</keyword>
<dbReference type="InParanoid" id="L9L523"/>
<evidence type="ECO:0000256" key="1">
    <source>
        <dbReference type="ARBA" id="ARBA00023180"/>
    </source>
</evidence>
<protein>
    <submittedName>
        <fullName evidence="3">Semaphorin-5A</fullName>
    </submittedName>
</protein>
<evidence type="ECO:0000313" key="3">
    <source>
        <dbReference type="EMBL" id="ELW70161.1"/>
    </source>
</evidence>
<feature type="domain" description="Sema" evidence="2">
    <location>
        <begin position="43"/>
        <end position="115"/>
    </location>
</feature>